<feature type="region of interest" description="Disordered" evidence="1">
    <location>
        <begin position="16"/>
        <end position="36"/>
    </location>
</feature>
<evidence type="ECO:0000313" key="2">
    <source>
        <dbReference type="EMBL" id="MCI89912.1"/>
    </source>
</evidence>
<sequence>MLGECQTLLFDVSLQDQSSDSWQWQPDPHEGYTVRG</sequence>
<evidence type="ECO:0000256" key="1">
    <source>
        <dbReference type="SAM" id="MobiDB-lite"/>
    </source>
</evidence>
<organism evidence="2 3">
    <name type="scientific">Trifolium medium</name>
    <dbReference type="NCBI Taxonomy" id="97028"/>
    <lineage>
        <taxon>Eukaryota</taxon>
        <taxon>Viridiplantae</taxon>
        <taxon>Streptophyta</taxon>
        <taxon>Embryophyta</taxon>
        <taxon>Tracheophyta</taxon>
        <taxon>Spermatophyta</taxon>
        <taxon>Magnoliopsida</taxon>
        <taxon>eudicotyledons</taxon>
        <taxon>Gunneridae</taxon>
        <taxon>Pentapetalae</taxon>
        <taxon>rosids</taxon>
        <taxon>fabids</taxon>
        <taxon>Fabales</taxon>
        <taxon>Fabaceae</taxon>
        <taxon>Papilionoideae</taxon>
        <taxon>50 kb inversion clade</taxon>
        <taxon>NPAAA clade</taxon>
        <taxon>Hologalegina</taxon>
        <taxon>IRL clade</taxon>
        <taxon>Trifolieae</taxon>
        <taxon>Trifolium</taxon>
    </lineage>
</organism>
<accession>A0A392VR35</accession>
<proteinExistence type="predicted"/>
<dbReference type="AlphaFoldDB" id="A0A392VR35"/>
<feature type="non-terminal residue" evidence="2">
    <location>
        <position position="36"/>
    </location>
</feature>
<protein>
    <submittedName>
        <fullName evidence="2">Heat shock protein</fullName>
    </submittedName>
</protein>
<evidence type="ECO:0000313" key="3">
    <source>
        <dbReference type="Proteomes" id="UP000265520"/>
    </source>
</evidence>
<dbReference type="EMBL" id="LXQA011230487">
    <property type="protein sequence ID" value="MCI89912.1"/>
    <property type="molecule type" value="Genomic_DNA"/>
</dbReference>
<feature type="compositionally biased region" description="Low complexity" evidence="1">
    <location>
        <begin position="16"/>
        <end position="26"/>
    </location>
</feature>
<dbReference type="Proteomes" id="UP000265520">
    <property type="component" value="Unassembled WGS sequence"/>
</dbReference>
<keyword evidence="3" id="KW-1185">Reference proteome</keyword>
<name>A0A392VR35_9FABA</name>
<keyword evidence="2" id="KW-0346">Stress response</keyword>
<reference evidence="2 3" key="1">
    <citation type="journal article" date="2018" name="Front. Plant Sci.">
        <title>Red Clover (Trifolium pratense) and Zigzag Clover (T. medium) - A Picture of Genomic Similarities and Differences.</title>
        <authorList>
            <person name="Dluhosova J."/>
            <person name="Istvanek J."/>
            <person name="Nedelnik J."/>
            <person name="Repkova J."/>
        </authorList>
    </citation>
    <scope>NUCLEOTIDE SEQUENCE [LARGE SCALE GENOMIC DNA]</scope>
    <source>
        <strain evidence="3">cv. 10/8</strain>
        <tissue evidence="2">Leaf</tissue>
    </source>
</reference>
<comment type="caution">
    <text evidence="2">The sequence shown here is derived from an EMBL/GenBank/DDBJ whole genome shotgun (WGS) entry which is preliminary data.</text>
</comment>
<feature type="compositionally biased region" description="Basic and acidic residues" evidence="1">
    <location>
        <begin position="27"/>
        <end position="36"/>
    </location>
</feature>